<proteinExistence type="evidence at transcript level"/>
<feature type="compositionally biased region" description="Low complexity" evidence="5">
    <location>
        <begin position="289"/>
        <end position="298"/>
    </location>
</feature>
<dbReference type="FunFam" id="3.30.40.10:FF:001278">
    <property type="entry name" value="Putative RING zinc finger domain superfamily protein"/>
    <property type="match status" value="1"/>
</dbReference>
<keyword evidence="3" id="KW-0862">Zinc</keyword>
<dbReference type="SMART" id="SM00184">
    <property type="entry name" value="RING"/>
    <property type="match status" value="1"/>
</dbReference>
<evidence type="ECO:0000313" key="8">
    <source>
        <dbReference type="EnsemblPlants" id="Zm00001eb246930_P001"/>
    </source>
</evidence>
<dbReference type="InterPro" id="IPR013083">
    <property type="entry name" value="Znf_RING/FYVE/PHD"/>
</dbReference>
<sequence length="315" mass="34880">MSMRASLLQIDRVRLLQLWPAPAVTMPMRPRPRYAYARRPDGNYSFTIQRTALPCPGVELRFNTVIDCTWGKDPMPPITIDFHKNLPRLIEPPMPALSAVPAQMTRRFTCSSGDFVVYRQLQRVGAMVTAAGLPVECVPSVEEFIRLSALCAINLFCKTVAITVEAGADEDEDEELPPGAVAGECAICYKEYLVDGPTSVKLACSHTFHRRCLDRWTAVKSMCPYCRAPVPMEQDCWYEDDCDDSESDYDDVASEEDDDSESDYDDVASEEDDDSESDYDDVASEEGDGSSPAPDGSGQEVTASQPSSTRAQHQC</sequence>
<accession>B4FV02</accession>
<reference evidence="8" key="4">
    <citation type="submission" date="2021-05" db="UniProtKB">
        <authorList>
            <consortium name="EnsemblPlants"/>
        </authorList>
    </citation>
    <scope>IDENTIFICATION</scope>
    <source>
        <strain evidence="8">cv. B73</strain>
    </source>
</reference>
<dbReference type="HOGENOM" id="CLU_078363_0_0_1"/>
<dbReference type="AlphaFoldDB" id="B4FV02"/>
<dbReference type="Proteomes" id="UP000007305">
    <property type="component" value="Chromosome 5"/>
</dbReference>
<name>B4FV02_MAIZE</name>
<dbReference type="SMART" id="SM01197">
    <property type="entry name" value="FANCL_C"/>
    <property type="match status" value="1"/>
</dbReference>
<dbReference type="InterPro" id="IPR001841">
    <property type="entry name" value="Znf_RING"/>
</dbReference>
<dbReference type="PANTHER" id="PTHR45969">
    <property type="entry name" value="RING ZINC FINGER PROTEIN-RELATED"/>
    <property type="match status" value="1"/>
</dbReference>
<dbReference type="Pfam" id="PF13639">
    <property type="entry name" value="zf-RING_2"/>
    <property type="match status" value="1"/>
</dbReference>
<dbReference type="PANTHER" id="PTHR45969:SF69">
    <property type="entry name" value="FINGER DOMAIN PROTEIN, PUTATIVE (AFU_ORTHOLOGUE AFUA_3G12190)-RELATED"/>
    <property type="match status" value="1"/>
</dbReference>
<dbReference type="EnsemblPlants" id="Zm00001eb246930_T001">
    <property type="protein sequence ID" value="Zm00001eb246930_P001"/>
    <property type="gene ID" value="Zm00001eb246930"/>
</dbReference>
<evidence type="ECO:0000256" key="1">
    <source>
        <dbReference type="ARBA" id="ARBA00022723"/>
    </source>
</evidence>
<keyword evidence="2 4" id="KW-0863">Zinc-finger</keyword>
<feature type="compositionally biased region" description="Acidic residues" evidence="5">
    <location>
        <begin position="241"/>
        <end position="288"/>
    </location>
</feature>
<evidence type="ECO:0000256" key="4">
    <source>
        <dbReference type="PROSITE-ProRule" id="PRU00175"/>
    </source>
</evidence>
<evidence type="ECO:0000313" key="9">
    <source>
        <dbReference type="Proteomes" id="UP000007305"/>
    </source>
</evidence>
<organism evidence="7">
    <name type="scientific">Zea mays</name>
    <name type="common">Maize</name>
    <dbReference type="NCBI Taxonomy" id="4577"/>
    <lineage>
        <taxon>Eukaryota</taxon>
        <taxon>Viridiplantae</taxon>
        <taxon>Streptophyta</taxon>
        <taxon>Embryophyta</taxon>
        <taxon>Tracheophyta</taxon>
        <taxon>Spermatophyta</taxon>
        <taxon>Magnoliopsida</taxon>
        <taxon>Liliopsida</taxon>
        <taxon>Poales</taxon>
        <taxon>Poaceae</taxon>
        <taxon>PACMAD clade</taxon>
        <taxon>Panicoideae</taxon>
        <taxon>Andropogonodae</taxon>
        <taxon>Andropogoneae</taxon>
        <taxon>Tripsacinae</taxon>
        <taxon>Zea</taxon>
    </lineage>
</organism>
<evidence type="ECO:0000256" key="5">
    <source>
        <dbReference type="SAM" id="MobiDB-lite"/>
    </source>
</evidence>
<dbReference type="ExpressionAtlas" id="B4FV02">
    <property type="expression patterns" value="baseline"/>
</dbReference>
<reference evidence="9" key="2">
    <citation type="journal article" date="2009" name="Science">
        <title>The B73 maize genome: complexity, diversity, and dynamics.</title>
        <authorList>
            <person name="Schnable P.S."/>
            <person name="Ware D."/>
            <person name="Fulton R.S."/>
            <person name="Stein J.C."/>
            <person name="Wei F."/>
            <person name="Pasternak S."/>
            <person name="Liang C."/>
            <person name="Zhang J."/>
            <person name="Fulton L."/>
            <person name="Graves T.A."/>
            <person name="Minx P."/>
            <person name="Reily A.D."/>
            <person name="Courtney L."/>
            <person name="Kruchowski S.S."/>
            <person name="Tomlinson C."/>
            <person name="Strong C."/>
            <person name="Delehaunty K."/>
            <person name="Fronick C."/>
            <person name="Courtney B."/>
            <person name="Rock S.M."/>
            <person name="Belter E."/>
            <person name="Du F."/>
            <person name="Kim K."/>
            <person name="Abbott R.M."/>
            <person name="Cotton M."/>
            <person name="Levy A."/>
            <person name="Marchetto P."/>
            <person name="Ochoa K."/>
            <person name="Jackson S.M."/>
            <person name="Gillam B."/>
            <person name="Chen W."/>
            <person name="Yan L."/>
            <person name="Higginbotham J."/>
            <person name="Cardenas M."/>
            <person name="Waligorski J."/>
            <person name="Applebaum E."/>
            <person name="Phelps L."/>
            <person name="Falcone J."/>
            <person name="Kanchi K."/>
            <person name="Thane T."/>
            <person name="Scimone A."/>
            <person name="Thane N."/>
            <person name="Henke J."/>
            <person name="Wang T."/>
            <person name="Ruppert J."/>
            <person name="Shah N."/>
            <person name="Rotter K."/>
            <person name="Hodges J."/>
            <person name="Ingenthron E."/>
            <person name="Cordes M."/>
            <person name="Kohlberg S."/>
            <person name="Sgro J."/>
            <person name="Delgado B."/>
            <person name="Mead K."/>
            <person name="Chinwalla A."/>
            <person name="Leonard S."/>
            <person name="Crouse K."/>
            <person name="Collura K."/>
            <person name="Kudrna D."/>
            <person name="Currie J."/>
            <person name="He R."/>
            <person name="Angelova A."/>
            <person name="Rajasekar S."/>
            <person name="Mueller T."/>
            <person name="Lomeli R."/>
            <person name="Scara G."/>
            <person name="Ko A."/>
            <person name="Delaney K."/>
            <person name="Wissotski M."/>
            <person name="Lopez G."/>
            <person name="Campos D."/>
            <person name="Braidotti M."/>
            <person name="Ashley E."/>
            <person name="Golser W."/>
            <person name="Kim H."/>
            <person name="Lee S."/>
            <person name="Lin J."/>
            <person name="Dujmic Z."/>
            <person name="Kim W."/>
            <person name="Talag J."/>
            <person name="Zuccolo A."/>
            <person name="Fan C."/>
            <person name="Sebastian A."/>
            <person name="Kramer M."/>
            <person name="Spiegel L."/>
            <person name="Nascimento L."/>
            <person name="Zutavern T."/>
            <person name="Miller B."/>
            <person name="Ambroise C."/>
            <person name="Muller S."/>
            <person name="Spooner W."/>
            <person name="Narechania A."/>
            <person name="Ren L."/>
            <person name="Wei S."/>
            <person name="Kumari S."/>
            <person name="Faga B."/>
            <person name="Levy M.J."/>
            <person name="McMahan L."/>
            <person name="Van Buren P."/>
            <person name="Vaughn M.W."/>
            <person name="Ying K."/>
            <person name="Yeh C.-T."/>
            <person name="Emrich S.J."/>
            <person name="Jia Y."/>
            <person name="Kalyanaraman A."/>
            <person name="Hsia A.-P."/>
            <person name="Barbazuk W.B."/>
            <person name="Baucom R.S."/>
            <person name="Brutnell T.P."/>
            <person name="Carpita N.C."/>
            <person name="Chaparro C."/>
            <person name="Chia J.-M."/>
            <person name="Deragon J.-M."/>
            <person name="Estill J.C."/>
            <person name="Fu Y."/>
            <person name="Jeddeloh J.A."/>
            <person name="Han Y."/>
            <person name="Lee H."/>
            <person name="Li P."/>
            <person name="Lisch D.R."/>
            <person name="Liu S."/>
            <person name="Liu Z."/>
            <person name="Nagel D.H."/>
            <person name="McCann M.C."/>
            <person name="SanMiguel P."/>
            <person name="Myers A.M."/>
            <person name="Nettleton D."/>
            <person name="Nguyen J."/>
            <person name="Penning B.W."/>
            <person name="Ponnala L."/>
            <person name="Schneider K.L."/>
            <person name="Schwartz D.C."/>
            <person name="Sharma A."/>
            <person name="Soderlund C."/>
            <person name="Springer N.M."/>
            <person name="Sun Q."/>
            <person name="Wang H."/>
            <person name="Waterman M."/>
            <person name="Westerman R."/>
            <person name="Wolfgruber T.K."/>
            <person name="Yang L."/>
            <person name="Yu Y."/>
            <person name="Zhang L."/>
            <person name="Zhou S."/>
            <person name="Zhu Q."/>
            <person name="Bennetzen J.L."/>
            <person name="Dawe R.K."/>
            <person name="Jiang J."/>
            <person name="Jiang N."/>
            <person name="Presting G.G."/>
            <person name="Wessler S.R."/>
            <person name="Aluru S."/>
            <person name="Martienssen R.A."/>
            <person name="Clifton S.W."/>
            <person name="McCombie W.R."/>
            <person name="Wing R.A."/>
            <person name="Wilson R.K."/>
        </authorList>
    </citation>
    <scope>NUCLEOTIDE SEQUENCE [LARGE SCALE GENOMIC DNA]</scope>
    <source>
        <strain evidence="9">cv. B73</strain>
    </source>
</reference>
<dbReference type="RefSeq" id="NP_001141278.1">
    <property type="nucleotide sequence ID" value="NM_001147806.1"/>
</dbReference>
<dbReference type="PROSITE" id="PS50089">
    <property type="entry name" value="ZF_RING_2"/>
    <property type="match status" value="1"/>
</dbReference>
<evidence type="ECO:0000256" key="3">
    <source>
        <dbReference type="ARBA" id="ARBA00022833"/>
    </source>
</evidence>
<dbReference type="Gene3D" id="3.30.40.10">
    <property type="entry name" value="Zinc/RING finger domain, C3HC4 (zinc finger)"/>
    <property type="match status" value="1"/>
</dbReference>
<dbReference type="SUPFAM" id="SSF57850">
    <property type="entry name" value="RING/U-box"/>
    <property type="match status" value="1"/>
</dbReference>
<reference evidence="7" key="1">
    <citation type="journal article" date="2009" name="PLoS Genet.">
        <title>Sequencing, mapping, and analysis of 27,455 maize full-length cDNAs.</title>
        <authorList>
            <person name="Soderlund C."/>
            <person name="Descour A."/>
            <person name="Kudrna D."/>
            <person name="Bomhoff M."/>
            <person name="Boyd L."/>
            <person name="Currie J."/>
            <person name="Angelova A."/>
            <person name="Collura K."/>
            <person name="Wissotski M."/>
            <person name="Ashley E."/>
            <person name="Morrow D."/>
            <person name="Fernandes J."/>
            <person name="Walbot V."/>
            <person name="Yu Y."/>
        </authorList>
    </citation>
    <scope>NUCLEOTIDE SEQUENCE</scope>
    <source>
        <strain evidence="7">B73</strain>
    </source>
</reference>
<keyword evidence="9" id="KW-1185">Reference proteome</keyword>
<dbReference type="KEGG" id="zma:100273367"/>
<feature type="compositionally biased region" description="Polar residues" evidence="5">
    <location>
        <begin position="299"/>
        <end position="315"/>
    </location>
</feature>
<keyword evidence="1" id="KW-0479">Metal-binding</keyword>
<dbReference type="EMBL" id="BT040940">
    <property type="protein sequence ID" value="ACF85945.1"/>
    <property type="molecule type" value="mRNA"/>
</dbReference>
<dbReference type="GO" id="GO:0008270">
    <property type="term" value="F:zinc ion binding"/>
    <property type="evidence" value="ECO:0007669"/>
    <property type="project" value="UniProtKB-KW"/>
</dbReference>
<dbReference type="GeneID" id="100273367"/>
<gene>
    <name evidence="8" type="primary">LOC100273367</name>
</gene>
<dbReference type="Gramene" id="Zm00001eb246930_T001">
    <property type="protein sequence ID" value="Zm00001eb246930_P001"/>
    <property type="gene ID" value="Zm00001eb246930"/>
</dbReference>
<protein>
    <recommendedName>
        <fullName evidence="6">RING-type domain-containing protein</fullName>
    </recommendedName>
</protein>
<dbReference type="OrthoDB" id="624912at2759"/>
<feature type="region of interest" description="Disordered" evidence="5">
    <location>
        <begin position="241"/>
        <end position="315"/>
    </location>
</feature>
<reference evidence="8" key="3">
    <citation type="submission" date="2019-07" db="EMBL/GenBank/DDBJ databases">
        <authorList>
            <person name="Seetharam A."/>
            <person name="Woodhouse M."/>
            <person name="Cannon E."/>
        </authorList>
    </citation>
    <scope>NUCLEOTIDE SEQUENCE [LARGE SCALE GENOMIC DNA]</scope>
    <source>
        <strain evidence="8">cv. B73</strain>
    </source>
</reference>
<evidence type="ECO:0000313" key="7">
    <source>
        <dbReference type="EMBL" id="ACF85945.1"/>
    </source>
</evidence>
<evidence type="ECO:0000256" key="2">
    <source>
        <dbReference type="ARBA" id="ARBA00022771"/>
    </source>
</evidence>
<feature type="domain" description="RING-type" evidence="6">
    <location>
        <begin position="185"/>
        <end position="227"/>
    </location>
</feature>
<evidence type="ECO:0000259" key="6">
    <source>
        <dbReference type="PROSITE" id="PS50089"/>
    </source>
</evidence>